<dbReference type="PROSITE" id="PS50088">
    <property type="entry name" value="ANK_REPEAT"/>
    <property type="match status" value="1"/>
</dbReference>
<dbReference type="AlphaFoldDB" id="A0A0D3F5C5"/>
<dbReference type="InterPro" id="IPR036770">
    <property type="entry name" value="Ankyrin_rpt-contain_sf"/>
</dbReference>
<dbReference type="PANTHER" id="PTHR46224:SF63">
    <property type="entry name" value="OS02G0493300 PROTEIN"/>
    <property type="match status" value="1"/>
</dbReference>
<dbReference type="InterPro" id="IPR051616">
    <property type="entry name" value="Cul2-RING_E3_ligase_SR"/>
</dbReference>
<dbReference type="HOGENOM" id="CLU_2053210_0_0_1"/>
<keyword evidence="4" id="KW-1185">Reference proteome</keyword>
<dbReference type="Proteomes" id="UP000026960">
    <property type="component" value="Chromosome 2"/>
</dbReference>
<dbReference type="PANTHER" id="PTHR46224">
    <property type="entry name" value="ANKYRIN REPEAT FAMILY PROTEIN"/>
    <property type="match status" value="1"/>
</dbReference>
<evidence type="ECO:0000313" key="4">
    <source>
        <dbReference type="Proteomes" id="UP000026960"/>
    </source>
</evidence>
<name>A0A0D3F5C5_9ORYZ</name>
<reference evidence="3" key="2">
    <citation type="submission" date="2015-03" db="UniProtKB">
        <authorList>
            <consortium name="EnsemblPlants"/>
        </authorList>
    </citation>
    <scope>IDENTIFICATION</scope>
</reference>
<dbReference type="SUPFAM" id="SSF48403">
    <property type="entry name" value="Ankyrin repeat"/>
    <property type="match status" value="1"/>
</dbReference>
<evidence type="ECO:0000256" key="2">
    <source>
        <dbReference type="SAM" id="MobiDB-lite"/>
    </source>
</evidence>
<dbReference type="eggNOG" id="KOG0504">
    <property type="taxonomic scope" value="Eukaryota"/>
</dbReference>
<keyword evidence="1" id="KW-0040">ANK repeat</keyword>
<dbReference type="PROSITE" id="PS50297">
    <property type="entry name" value="ANK_REP_REGION"/>
    <property type="match status" value="1"/>
</dbReference>
<evidence type="ECO:0000256" key="1">
    <source>
        <dbReference type="PROSITE-ProRule" id="PRU00023"/>
    </source>
</evidence>
<evidence type="ECO:0000313" key="3">
    <source>
        <dbReference type="EnsemblPlants" id="OBART02G17240.1"/>
    </source>
</evidence>
<protein>
    <submittedName>
        <fullName evidence="3">Uncharacterized protein</fullName>
    </submittedName>
</protein>
<sequence>MASLSRVPPPARGSRRRPPPCGAGALHLAAGTGKLAVCRYLVEELRVDANAIYDQATATSVPILKRTFIGNGGETPLAYAVNGANVATVRYLLDHGAHPEKADNKGFTPLHFAAEEDWVV</sequence>
<dbReference type="PaxDb" id="65489-OBART02G17240.1"/>
<dbReference type="Pfam" id="PF00023">
    <property type="entry name" value="Ank"/>
    <property type="match status" value="1"/>
</dbReference>
<accession>A0A0D3F5C5</accession>
<dbReference type="InterPro" id="IPR002110">
    <property type="entry name" value="Ankyrin_rpt"/>
</dbReference>
<reference evidence="3" key="1">
    <citation type="journal article" date="2009" name="Rice">
        <title>De Novo Next Generation Sequencing of Plant Genomes.</title>
        <authorList>
            <person name="Rounsley S."/>
            <person name="Marri P.R."/>
            <person name="Yu Y."/>
            <person name="He R."/>
            <person name="Sisneros N."/>
            <person name="Goicoechea J.L."/>
            <person name="Lee S.J."/>
            <person name="Angelova A."/>
            <person name="Kudrna D."/>
            <person name="Luo M."/>
            <person name="Affourtit J."/>
            <person name="Desany B."/>
            <person name="Knight J."/>
            <person name="Niazi F."/>
            <person name="Egholm M."/>
            <person name="Wing R.A."/>
        </authorList>
    </citation>
    <scope>NUCLEOTIDE SEQUENCE [LARGE SCALE GENOMIC DNA]</scope>
    <source>
        <strain evidence="3">cv. IRGC 105608</strain>
    </source>
</reference>
<organism evidence="3">
    <name type="scientific">Oryza barthii</name>
    <dbReference type="NCBI Taxonomy" id="65489"/>
    <lineage>
        <taxon>Eukaryota</taxon>
        <taxon>Viridiplantae</taxon>
        <taxon>Streptophyta</taxon>
        <taxon>Embryophyta</taxon>
        <taxon>Tracheophyta</taxon>
        <taxon>Spermatophyta</taxon>
        <taxon>Magnoliopsida</taxon>
        <taxon>Liliopsida</taxon>
        <taxon>Poales</taxon>
        <taxon>Poaceae</taxon>
        <taxon>BOP clade</taxon>
        <taxon>Oryzoideae</taxon>
        <taxon>Oryzeae</taxon>
        <taxon>Oryzinae</taxon>
        <taxon>Oryza</taxon>
    </lineage>
</organism>
<feature type="repeat" description="ANK" evidence="1">
    <location>
        <begin position="72"/>
        <end position="104"/>
    </location>
</feature>
<dbReference type="EnsemblPlants" id="OBART02G17240.1">
    <property type="protein sequence ID" value="OBART02G17240.1"/>
    <property type="gene ID" value="OBART02G17240"/>
</dbReference>
<dbReference type="Gene3D" id="1.25.40.20">
    <property type="entry name" value="Ankyrin repeat-containing domain"/>
    <property type="match status" value="1"/>
</dbReference>
<dbReference type="SMART" id="SM00248">
    <property type="entry name" value="ANK"/>
    <property type="match status" value="2"/>
</dbReference>
<dbReference type="STRING" id="65489.A0A0D3F5C5"/>
<proteinExistence type="predicted"/>
<dbReference type="Gramene" id="OBART02G17240.1">
    <property type="protein sequence ID" value="OBART02G17240.1"/>
    <property type="gene ID" value="OBART02G17240"/>
</dbReference>
<feature type="region of interest" description="Disordered" evidence="2">
    <location>
        <begin position="1"/>
        <end position="20"/>
    </location>
</feature>
<dbReference type="Pfam" id="PF12796">
    <property type="entry name" value="Ank_2"/>
    <property type="match status" value="1"/>
</dbReference>